<evidence type="ECO:0000313" key="1">
    <source>
        <dbReference type="EMBL" id="KAH3810763.1"/>
    </source>
</evidence>
<dbReference type="EMBL" id="JAIWYP010000006">
    <property type="protein sequence ID" value="KAH3810763.1"/>
    <property type="molecule type" value="Genomic_DNA"/>
</dbReference>
<reference evidence="1" key="2">
    <citation type="submission" date="2020-11" db="EMBL/GenBank/DDBJ databases">
        <authorList>
            <person name="McCartney M.A."/>
            <person name="Auch B."/>
            <person name="Kono T."/>
            <person name="Mallez S."/>
            <person name="Becker A."/>
            <person name="Gohl D.M."/>
            <person name="Silverstein K.A.T."/>
            <person name="Koren S."/>
            <person name="Bechman K.B."/>
            <person name="Herman A."/>
            <person name="Abrahante J.E."/>
            <person name="Garbe J."/>
        </authorList>
    </citation>
    <scope>NUCLEOTIDE SEQUENCE</scope>
    <source>
        <strain evidence="1">Duluth1</strain>
        <tissue evidence="1">Whole animal</tissue>
    </source>
</reference>
<gene>
    <name evidence="1" type="ORF">DPMN_139160</name>
</gene>
<evidence type="ECO:0000313" key="2">
    <source>
        <dbReference type="Proteomes" id="UP000828390"/>
    </source>
</evidence>
<protein>
    <submittedName>
        <fullName evidence="1">Uncharacterized protein</fullName>
    </submittedName>
</protein>
<dbReference type="AlphaFoldDB" id="A0A9D4G8N0"/>
<dbReference type="Proteomes" id="UP000828390">
    <property type="component" value="Unassembled WGS sequence"/>
</dbReference>
<reference evidence="1" key="1">
    <citation type="journal article" date="2019" name="bioRxiv">
        <title>The Genome of the Zebra Mussel, Dreissena polymorpha: A Resource for Invasive Species Research.</title>
        <authorList>
            <person name="McCartney M.A."/>
            <person name="Auch B."/>
            <person name="Kono T."/>
            <person name="Mallez S."/>
            <person name="Zhang Y."/>
            <person name="Obille A."/>
            <person name="Becker A."/>
            <person name="Abrahante J.E."/>
            <person name="Garbe J."/>
            <person name="Badalamenti J.P."/>
            <person name="Herman A."/>
            <person name="Mangelson H."/>
            <person name="Liachko I."/>
            <person name="Sullivan S."/>
            <person name="Sone E.D."/>
            <person name="Koren S."/>
            <person name="Silverstein K.A.T."/>
            <person name="Beckman K.B."/>
            <person name="Gohl D.M."/>
        </authorList>
    </citation>
    <scope>NUCLEOTIDE SEQUENCE</scope>
    <source>
        <strain evidence="1">Duluth1</strain>
        <tissue evidence="1">Whole animal</tissue>
    </source>
</reference>
<accession>A0A9D4G8N0</accession>
<proteinExistence type="predicted"/>
<comment type="caution">
    <text evidence="1">The sequence shown here is derived from an EMBL/GenBank/DDBJ whole genome shotgun (WGS) entry which is preliminary data.</text>
</comment>
<name>A0A9D4G8N0_DREPO</name>
<sequence length="68" mass="7282">MGAVDLRKLRLCSGDSGVGQSACQSTEPLSSPEWDEFPFTEMSGGMIHGFCCATFPLAKGLTKSLKRL</sequence>
<keyword evidence="2" id="KW-1185">Reference proteome</keyword>
<organism evidence="1 2">
    <name type="scientific">Dreissena polymorpha</name>
    <name type="common">Zebra mussel</name>
    <name type="synonym">Mytilus polymorpha</name>
    <dbReference type="NCBI Taxonomy" id="45954"/>
    <lineage>
        <taxon>Eukaryota</taxon>
        <taxon>Metazoa</taxon>
        <taxon>Spiralia</taxon>
        <taxon>Lophotrochozoa</taxon>
        <taxon>Mollusca</taxon>
        <taxon>Bivalvia</taxon>
        <taxon>Autobranchia</taxon>
        <taxon>Heteroconchia</taxon>
        <taxon>Euheterodonta</taxon>
        <taxon>Imparidentia</taxon>
        <taxon>Neoheterodontei</taxon>
        <taxon>Myida</taxon>
        <taxon>Dreissenoidea</taxon>
        <taxon>Dreissenidae</taxon>
        <taxon>Dreissena</taxon>
    </lineage>
</organism>